<dbReference type="EC" id="3.1.7.2" evidence="3"/>
<dbReference type="GO" id="GO:0042594">
    <property type="term" value="P:response to starvation"/>
    <property type="evidence" value="ECO:0007669"/>
    <property type="project" value="TreeGrafter"/>
</dbReference>
<dbReference type="GO" id="GO:0005886">
    <property type="term" value="C:plasma membrane"/>
    <property type="evidence" value="ECO:0007669"/>
    <property type="project" value="TreeGrafter"/>
</dbReference>
<dbReference type="PROSITE" id="PS51880">
    <property type="entry name" value="TGS"/>
    <property type="match status" value="1"/>
</dbReference>
<comment type="function">
    <text evidence="5">In eubacteria ppGpp (guanosine 3'-diphosphate 5'-diphosphate) is a mediator of the stringent response that coordinates a variety of cellular activities in response to changes in nutritional abundance.</text>
</comment>
<keyword evidence="1" id="KW-0378">Hydrolase</keyword>
<dbReference type="CDD" id="cd01668">
    <property type="entry name" value="TGS_RSH"/>
    <property type="match status" value="1"/>
</dbReference>
<dbReference type="InterPro" id="IPR012675">
    <property type="entry name" value="Beta-grasp_dom_sf"/>
</dbReference>
<dbReference type="GO" id="GO:0008893">
    <property type="term" value="F:guanosine-3',5'-bis(diphosphate) 3'-diphosphatase activity"/>
    <property type="evidence" value="ECO:0007669"/>
    <property type="project" value="UniProtKB-EC"/>
</dbReference>
<accession>A0A4Z0FD49</accession>
<dbReference type="PANTHER" id="PTHR21262">
    <property type="entry name" value="GUANOSINE-3',5'-BIS DIPHOSPHATE 3'-PYROPHOSPHOHYDROLASE"/>
    <property type="match status" value="1"/>
</dbReference>
<evidence type="ECO:0000313" key="9">
    <source>
        <dbReference type="EMBL" id="TFZ83717.1"/>
    </source>
</evidence>
<dbReference type="PROSITE" id="PS51671">
    <property type="entry name" value="ACT"/>
    <property type="match status" value="1"/>
</dbReference>
<dbReference type="GO" id="GO:0008728">
    <property type="term" value="F:GTP diphosphokinase activity"/>
    <property type="evidence" value="ECO:0007669"/>
    <property type="project" value="TreeGrafter"/>
</dbReference>
<dbReference type="Gene3D" id="3.30.460.10">
    <property type="entry name" value="Beta Polymerase, domain 2"/>
    <property type="match status" value="1"/>
</dbReference>
<dbReference type="Pfam" id="PF19296">
    <property type="entry name" value="RelA_AH_RIS"/>
    <property type="match status" value="1"/>
</dbReference>
<gene>
    <name evidence="9" type="ORF">E4680_01635</name>
</gene>
<dbReference type="Pfam" id="PF04607">
    <property type="entry name" value="RelA_SpoT"/>
    <property type="match status" value="1"/>
</dbReference>
<dbReference type="CDD" id="cd00077">
    <property type="entry name" value="HDc"/>
    <property type="match status" value="1"/>
</dbReference>
<dbReference type="CDD" id="cd05399">
    <property type="entry name" value="NT_Rel-Spo_like"/>
    <property type="match status" value="1"/>
</dbReference>
<dbReference type="UniPathway" id="UPA00908">
    <property type="reaction ID" value="UER00886"/>
</dbReference>
<dbReference type="NCBIfam" id="TIGR00691">
    <property type="entry name" value="spoT_relA"/>
    <property type="match status" value="1"/>
</dbReference>
<dbReference type="Pfam" id="PF13328">
    <property type="entry name" value="HD_4"/>
    <property type="match status" value="1"/>
</dbReference>
<dbReference type="GO" id="GO:0015970">
    <property type="term" value="P:guanosine tetraphosphate biosynthetic process"/>
    <property type="evidence" value="ECO:0007669"/>
    <property type="project" value="UniProtKB-UniPathway"/>
</dbReference>
<dbReference type="InterPro" id="IPR003607">
    <property type="entry name" value="HD/PDEase_dom"/>
</dbReference>
<evidence type="ECO:0000256" key="1">
    <source>
        <dbReference type="ARBA" id="ARBA00022801"/>
    </source>
</evidence>
<comment type="similarity">
    <text evidence="5">Belongs to the relA/spoT family.</text>
</comment>
<dbReference type="EMBL" id="SRIO01000002">
    <property type="protein sequence ID" value="TFZ83717.1"/>
    <property type="molecule type" value="Genomic_DNA"/>
</dbReference>
<evidence type="ECO:0000259" key="8">
    <source>
        <dbReference type="PROSITE" id="PS51880"/>
    </source>
</evidence>
<dbReference type="FunFam" id="1.10.3210.10:FF:000001">
    <property type="entry name" value="GTP pyrophosphokinase RelA"/>
    <property type="match status" value="1"/>
</dbReference>
<evidence type="ECO:0000256" key="2">
    <source>
        <dbReference type="ARBA" id="ARBA00024329"/>
    </source>
</evidence>
<dbReference type="OrthoDB" id="9805041at2"/>
<evidence type="ECO:0000256" key="5">
    <source>
        <dbReference type="RuleBase" id="RU003847"/>
    </source>
</evidence>
<dbReference type="Gene3D" id="3.30.70.260">
    <property type="match status" value="1"/>
</dbReference>
<evidence type="ECO:0000313" key="10">
    <source>
        <dbReference type="Proteomes" id="UP000297890"/>
    </source>
</evidence>
<dbReference type="InterPro" id="IPR045600">
    <property type="entry name" value="RelA/SpoT_AH_RIS"/>
</dbReference>
<dbReference type="CDD" id="cd04876">
    <property type="entry name" value="ACT_RelA-SpoT"/>
    <property type="match status" value="1"/>
</dbReference>
<dbReference type="Proteomes" id="UP000297890">
    <property type="component" value="Unassembled WGS sequence"/>
</dbReference>
<dbReference type="PROSITE" id="PS51831">
    <property type="entry name" value="HD"/>
    <property type="match status" value="1"/>
</dbReference>
<comment type="pathway">
    <text evidence="2">Purine metabolism; ppGpp biosynthesis; ppGpp from GDP: step 1/1.</text>
</comment>
<dbReference type="FunFam" id="3.30.460.10:FF:000001">
    <property type="entry name" value="GTP pyrophosphokinase RelA"/>
    <property type="match status" value="1"/>
</dbReference>
<dbReference type="SUPFAM" id="SSF81301">
    <property type="entry name" value="Nucleotidyltransferase"/>
    <property type="match status" value="1"/>
</dbReference>
<dbReference type="SUPFAM" id="SSF109604">
    <property type="entry name" value="HD-domain/PDEase-like"/>
    <property type="match status" value="1"/>
</dbReference>
<dbReference type="Gene3D" id="1.10.3210.10">
    <property type="entry name" value="Hypothetical protein af1432"/>
    <property type="match status" value="1"/>
</dbReference>
<dbReference type="SMART" id="SM00471">
    <property type="entry name" value="HDc"/>
    <property type="match status" value="1"/>
</dbReference>
<dbReference type="InterPro" id="IPR033655">
    <property type="entry name" value="TGS_RelA/SpoT"/>
</dbReference>
<dbReference type="InterPro" id="IPR002912">
    <property type="entry name" value="ACT_dom"/>
</dbReference>
<dbReference type="InterPro" id="IPR004095">
    <property type="entry name" value="TGS"/>
</dbReference>
<dbReference type="RefSeq" id="WP_135280644.1">
    <property type="nucleotide sequence ID" value="NZ_SRIO01000002.1"/>
</dbReference>
<dbReference type="FunFam" id="3.10.20.30:FF:000002">
    <property type="entry name" value="GTP pyrophosphokinase (RelA/SpoT)"/>
    <property type="match status" value="1"/>
</dbReference>
<evidence type="ECO:0000259" key="6">
    <source>
        <dbReference type="PROSITE" id="PS51671"/>
    </source>
</evidence>
<dbReference type="AlphaFoldDB" id="A0A4Z0FD49"/>
<comment type="caution">
    <text evidence="9">The sequence shown here is derived from an EMBL/GenBank/DDBJ whole genome shotgun (WGS) entry which is preliminary data.</text>
</comment>
<sequence>MSLDVSERLDRDGSVGLQDITGFPELIRELQSYLDDSQIAEVTRACTFSMEAHAGQIRLSGEPYISHPVAVAHILAKMRLDHRSIMAALLHDVIEDTPTAKEHIAQLFDPEVAELVDGVSKLTQIQFKSKAEAQAESFLKMMLAMSQDIRVMLIKLSDRLHNMRTLDVMRPDKRRRIARETLTLYAPIANRLGMNALRVELEDLSFAALHPFRYRVLAELVERARGNRKRVLDQVESALRSALGREHVTAQVTGRDKHLYSLYLRLRNRETTFHELGDIYACRIQVERVDDCYRALGVAHGVYKPVPGRFRDYIAIPKANGYQSLHTVLFGPHGVPIELQIRTREMELLAEVGVVAHWQYPFTEQTAPGGTQDRAREWMHSIMEMQKRVGSSQEFLESVKGDLFPDEIYVFTPKGRIMRLPVGATPVDFAYAVHTDIGNRCAAVKVDRRIVPLSTPLRNGQTVEILTSESVQPNPAWLNFITTARARTNIRHYLKNLKADEAAALGRRLLERALTAYQLILDQIDDGVWQQVLVDMGIAGRDALFEAIGLGEYMAPLVARRLAQFTGLGTDVERLASTEQRDALAIKGTEGLVVTFGRCCHPIPGDRILGFLSSGRGIVIHTQVCRNLNEYRKHPDKWIDVQWADHPDREFPVEIRMEATNQRGVLAQITAEMARLDANIEHVTVDEKYGHTSSLVFTITVRDRLHLARILRHLHAMTCVIRVGRSKS</sequence>
<dbReference type="InterPro" id="IPR012676">
    <property type="entry name" value="TGS-like"/>
</dbReference>
<dbReference type="InterPro" id="IPR043519">
    <property type="entry name" value="NT_sf"/>
</dbReference>
<dbReference type="PANTHER" id="PTHR21262:SF36">
    <property type="entry name" value="BIFUNCTIONAL (P)PPGPP SYNTHASE_HYDROLASE SPOT"/>
    <property type="match status" value="1"/>
</dbReference>
<dbReference type="InterPro" id="IPR006674">
    <property type="entry name" value="HD_domain"/>
</dbReference>
<organism evidence="9 10">
    <name type="scientific">Candidatus Macondimonas diazotrophica</name>
    <dbReference type="NCBI Taxonomy" id="2305248"/>
    <lineage>
        <taxon>Bacteria</taxon>
        <taxon>Pseudomonadati</taxon>
        <taxon>Pseudomonadota</taxon>
        <taxon>Gammaproteobacteria</taxon>
        <taxon>Chromatiales</taxon>
        <taxon>Ectothiorhodospiraceae</taxon>
        <taxon>Candidatus Macondimonas</taxon>
    </lineage>
</organism>
<comment type="catalytic activity">
    <reaction evidence="4">
        <text>guanosine 3',5'-bis(diphosphate) + H2O = GDP + diphosphate + H(+)</text>
        <dbReference type="Rhea" id="RHEA:14253"/>
        <dbReference type="ChEBI" id="CHEBI:15377"/>
        <dbReference type="ChEBI" id="CHEBI:15378"/>
        <dbReference type="ChEBI" id="CHEBI:33019"/>
        <dbReference type="ChEBI" id="CHEBI:58189"/>
        <dbReference type="ChEBI" id="CHEBI:77828"/>
        <dbReference type="EC" id="3.1.7.2"/>
    </reaction>
</comment>
<feature type="domain" description="HD" evidence="7">
    <location>
        <begin position="64"/>
        <end position="163"/>
    </location>
</feature>
<protein>
    <recommendedName>
        <fullName evidence="3">guanosine-3',5'-bis(diphosphate) 3'-diphosphatase</fullName>
        <ecNumber evidence="3">3.1.7.2</ecNumber>
    </recommendedName>
</protein>
<dbReference type="Gene3D" id="3.10.20.30">
    <property type="match status" value="1"/>
</dbReference>
<dbReference type="Pfam" id="PF02824">
    <property type="entry name" value="TGS"/>
    <property type="match status" value="1"/>
</dbReference>
<dbReference type="SUPFAM" id="SSF81271">
    <property type="entry name" value="TGS-like"/>
    <property type="match status" value="1"/>
</dbReference>
<dbReference type="Pfam" id="PF13291">
    <property type="entry name" value="ACT_4"/>
    <property type="match status" value="1"/>
</dbReference>
<proteinExistence type="inferred from homology"/>
<dbReference type="SMART" id="SM00954">
    <property type="entry name" value="RelA_SpoT"/>
    <property type="match status" value="1"/>
</dbReference>
<dbReference type="InterPro" id="IPR007685">
    <property type="entry name" value="RelA_SpoT"/>
</dbReference>
<feature type="domain" description="TGS" evidence="8">
    <location>
        <begin position="406"/>
        <end position="467"/>
    </location>
</feature>
<dbReference type="GO" id="GO:0015949">
    <property type="term" value="P:nucleobase-containing small molecule interconversion"/>
    <property type="evidence" value="ECO:0007669"/>
    <property type="project" value="UniProtKB-ARBA"/>
</dbReference>
<dbReference type="SUPFAM" id="SSF55021">
    <property type="entry name" value="ACT-like"/>
    <property type="match status" value="1"/>
</dbReference>
<evidence type="ECO:0000256" key="3">
    <source>
        <dbReference type="ARBA" id="ARBA00024387"/>
    </source>
</evidence>
<dbReference type="InterPro" id="IPR004811">
    <property type="entry name" value="RelA/Spo_fam"/>
</dbReference>
<name>A0A4Z0FD49_9GAMM</name>
<evidence type="ECO:0000256" key="4">
    <source>
        <dbReference type="ARBA" id="ARBA00047968"/>
    </source>
</evidence>
<dbReference type="InterPro" id="IPR045865">
    <property type="entry name" value="ACT-like_dom_sf"/>
</dbReference>
<feature type="domain" description="ACT" evidence="6">
    <location>
        <begin position="654"/>
        <end position="728"/>
    </location>
</feature>
<evidence type="ECO:0000259" key="7">
    <source>
        <dbReference type="PROSITE" id="PS51831"/>
    </source>
</evidence>
<reference evidence="9 10" key="1">
    <citation type="journal article" date="2019" name="ISME J.">
        <title>Candidatus Macondimonas diazotrophica, a novel gammaproteobacterial genus dominating crude-oil-contaminated coastal sediments.</title>
        <authorList>
            <person name="Karthikeyan S."/>
            <person name="Konstantinidis K."/>
        </authorList>
    </citation>
    <scope>NUCLEOTIDE SEQUENCE [LARGE SCALE GENOMIC DNA]</scope>
    <source>
        <strain evidence="9 10">KTK01</strain>
    </source>
</reference>
<keyword evidence="10" id="KW-1185">Reference proteome</keyword>